<dbReference type="EMBL" id="JAJSOF020000011">
    <property type="protein sequence ID" value="KAJ4445199.1"/>
    <property type="molecule type" value="Genomic_DNA"/>
</dbReference>
<comment type="caution">
    <text evidence="1">The sequence shown here is derived from an EMBL/GenBank/DDBJ whole genome shotgun (WGS) entry which is preliminary data.</text>
</comment>
<organism evidence="1 2">
    <name type="scientific">Periplaneta americana</name>
    <name type="common">American cockroach</name>
    <name type="synonym">Blatta americana</name>
    <dbReference type="NCBI Taxonomy" id="6978"/>
    <lineage>
        <taxon>Eukaryota</taxon>
        <taxon>Metazoa</taxon>
        <taxon>Ecdysozoa</taxon>
        <taxon>Arthropoda</taxon>
        <taxon>Hexapoda</taxon>
        <taxon>Insecta</taxon>
        <taxon>Pterygota</taxon>
        <taxon>Neoptera</taxon>
        <taxon>Polyneoptera</taxon>
        <taxon>Dictyoptera</taxon>
        <taxon>Blattodea</taxon>
        <taxon>Blattoidea</taxon>
        <taxon>Blattidae</taxon>
        <taxon>Blattinae</taxon>
        <taxon>Periplaneta</taxon>
    </lineage>
</organism>
<dbReference type="Proteomes" id="UP001148838">
    <property type="component" value="Unassembled WGS sequence"/>
</dbReference>
<evidence type="ECO:0008006" key="3">
    <source>
        <dbReference type="Google" id="ProtNLM"/>
    </source>
</evidence>
<sequence>MRLSLKKAAKLYNVVCETRVQAPVYAGTPGISLKLRLHTSARVVSTKVQDNREGLELNGLHQLLVYADDVNMLGENPQTIRENTGILLEGIGEKEKAHDLLSLNEAMEEPSLRTDSTALLFDVNMSLKGLTLNAIDLSRNRTSNLGHRRPALYRLRHSGRL</sequence>
<keyword evidence="2" id="KW-1185">Reference proteome</keyword>
<accession>A0ABQ8TFQ9</accession>
<protein>
    <recommendedName>
        <fullName evidence="3">Reverse transcriptase domain-containing protein</fullName>
    </recommendedName>
</protein>
<gene>
    <name evidence="1" type="ORF">ANN_07000</name>
</gene>
<evidence type="ECO:0000313" key="1">
    <source>
        <dbReference type="EMBL" id="KAJ4445199.1"/>
    </source>
</evidence>
<proteinExistence type="predicted"/>
<reference evidence="1 2" key="1">
    <citation type="journal article" date="2022" name="Allergy">
        <title>Genome assembly and annotation of Periplaneta americana reveal a comprehensive cockroach allergen profile.</title>
        <authorList>
            <person name="Wang L."/>
            <person name="Xiong Q."/>
            <person name="Saelim N."/>
            <person name="Wang L."/>
            <person name="Nong W."/>
            <person name="Wan A.T."/>
            <person name="Shi M."/>
            <person name="Liu X."/>
            <person name="Cao Q."/>
            <person name="Hui J.H.L."/>
            <person name="Sookrung N."/>
            <person name="Leung T.F."/>
            <person name="Tungtrongchitr A."/>
            <person name="Tsui S.K.W."/>
        </authorList>
    </citation>
    <scope>NUCLEOTIDE SEQUENCE [LARGE SCALE GENOMIC DNA]</scope>
    <source>
        <strain evidence="1">PWHHKU_190912</strain>
    </source>
</reference>
<name>A0ABQ8TFQ9_PERAM</name>
<evidence type="ECO:0000313" key="2">
    <source>
        <dbReference type="Proteomes" id="UP001148838"/>
    </source>
</evidence>